<dbReference type="InterPro" id="IPR008983">
    <property type="entry name" value="Tumour_necrosis_fac-like_dom"/>
</dbReference>
<feature type="coiled-coil region" evidence="1">
    <location>
        <begin position="93"/>
        <end position="127"/>
    </location>
</feature>
<proteinExistence type="predicted"/>
<accession>A0ABN7SUA8</accession>
<dbReference type="SUPFAM" id="SSF49842">
    <property type="entry name" value="TNF-like"/>
    <property type="match status" value="1"/>
</dbReference>
<dbReference type="EMBL" id="OU015566">
    <property type="protein sequence ID" value="CAG5105653.1"/>
    <property type="molecule type" value="Genomic_DNA"/>
</dbReference>
<sequence>MEQICQKLLKPAITKALTSRDNYIKINHSEISEIKKNVSTHADEILKLKKDLMESSKASPQRPSGYSAGSFDRKYDKVDEEVSKMNIYLENRIQNALNELQNTNYEIRRLRDIVDTYNSRTDELQRQVTFQRRTPNEDEISRKLKILQDSQPRIRKLEQDNFDGQVKMRDMESRVFELESKAKNLAEELMNTSKSVKATGLSNIAQNSYDRVLMELRRINDEIQDLKYSNSNLKLSINGLDKENINERAYTESLWKNMSAIITKAESRRQTYAFEYTIGPTQMKMESRPHPFGVAIIDRSNGAYLTSGKDCYAPGGATKNYSCLGVFRAPVKGLYKFSLLGCQWLANARKSHFTGWLRKNGRGMTGSYSNSGDVAKMKEGALHSVSLEMLLELEPGDEVSTLFVAYMGSNKLYRTKSNHIFNSFSGYCIDCE</sequence>
<evidence type="ECO:0000313" key="3">
    <source>
        <dbReference type="Proteomes" id="UP001158576"/>
    </source>
</evidence>
<evidence type="ECO:0000256" key="1">
    <source>
        <dbReference type="SAM" id="Coils"/>
    </source>
</evidence>
<name>A0ABN7SUA8_OIKDI</name>
<organism evidence="2 3">
    <name type="scientific">Oikopleura dioica</name>
    <name type="common">Tunicate</name>
    <dbReference type="NCBI Taxonomy" id="34765"/>
    <lineage>
        <taxon>Eukaryota</taxon>
        <taxon>Metazoa</taxon>
        <taxon>Chordata</taxon>
        <taxon>Tunicata</taxon>
        <taxon>Appendicularia</taxon>
        <taxon>Copelata</taxon>
        <taxon>Oikopleuridae</taxon>
        <taxon>Oikopleura</taxon>
    </lineage>
</organism>
<keyword evidence="3" id="KW-1185">Reference proteome</keyword>
<dbReference type="Gene3D" id="2.60.120.40">
    <property type="match status" value="1"/>
</dbReference>
<dbReference type="Proteomes" id="UP001158576">
    <property type="component" value="Chromosome 1"/>
</dbReference>
<reference evidence="2 3" key="1">
    <citation type="submission" date="2021-04" db="EMBL/GenBank/DDBJ databases">
        <authorList>
            <person name="Bliznina A."/>
        </authorList>
    </citation>
    <scope>NUCLEOTIDE SEQUENCE [LARGE SCALE GENOMIC DNA]</scope>
</reference>
<keyword evidence="1" id="KW-0175">Coiled coil</keyword>
<gene>
    <name evidence="2" type="ORF">OKIOD_LOCUS11092</name>
</gene>
<protein>
    <submittedName>
        <fullName evidence="2">Oidioi.mRNA.OKI2018_I69.chr1.g2327.t1.cds</fullName>
    </submittedName>
</protein>
<evidence type="ECO:0000313" key="2">
    <source>
        <dbReference type="EMBL" id="CAG5105653.1"/>
    </source>
</evidence>